<proteinExistence type="predicted"/>
<evidence type="ECO:0000313" key="8">
    <source>
        <dbReference type="Proteomes" id="UP000650511"/>
    </source>
</evidence>
<dbReference type="Proteomes" id="UP000650511">
    <property type="component" value="Unassembled WGS sequence"/>
</dbReference>
<comment type="subcellular location">
    <subcellularLocation>
        <location evidence="1">Secreted</location>
    </subcellularLocation>
</comment>
<dbReference type="Pfam" id="PF20148">
    <property type="entry name" value="DUF6531"/>
    <property type="match status" value="1"/>
</dbReference>
<feature type="domain" description="Carbohydrate-binding module family 96" evidence="6">
    <location>
        <begin position="329"/>
        <end position="500"/>
    </location>
</feature>
<feature type="transmembrane region" description="Helical" evidence="4">
    <location>
        <begin position="31"/>
        <end position="50"/>
    </location>
</feature>
<dbReference type="NCBIfam" id="TIGR03696">
    <property type="entry name" value="Rhs_assc_core"/>
    <property type="match status" value="1"/>
</dbReference>
<evidence type="ECO:0000259" key="5">
    <source>
        <dbReference type="Pfam" id="PF20148"/>
    </source>
</evidence>
<dbReference type="PANTHER" id="PTHR32305">
    <property type="match status" value="1"/>
</dbReference>
<evidence type="ECO:0000256" key="4">
    <source>
        <dbReference type="SAM" id="Phobius"/>
    </source>
</evidence>
<keyword evidence="2" id="KW-0964">Secreted</keyword>
<accession>A0A8J3ADF4</accession>
<dbReference type="InterPro" id="IPR022385">
    <property type="entry name" value="Rhs_assc_core"/>
</dbReference>
<feature type="domain" description="DUF6531" evidence="5">
    <location>
        <begin position="854"/>
        <end position="901"/>
    </location>
</feature>
<dbReference type="InterPro" id="IPR055372">
    <property type="entry name" value="CBM96"/>
</dbReference>
<gene>
    <name evidence="7" type="ORF">GCM10011354_36040</name>
</gene>
<comment type="caution">
    <text evidence="7">The sequence shown here is derived from an EMBL/GenBank/DDBJ whole genome shotgun (WGS) entry which is preliminary data.</text>
</comment>
<evidence type="ECO:0000259" key="6">
    <source>
        <dbReference type="Pfam" id="PF24517"/>
    </source>
</evidence>
<evidence type="ECO:0000256" key="1">
    <source>
        <dbReference type="ARBA" id="ARBA00004613"/>
    </source>
</evidence>
<evidence type="ECO:0000256" key="2">
    <source>
        <dbReference type="ARBA" id="ARBA00022525"/>
    </source>
</evidence>
<organism evidence="7 8">
    <name type="scientific">Egicoccus halophilus</name>
    <dbReference type="NCBI Taxonomy" id="1670830"/>
    <lineage>
        <taxon>Bacteria</taxon>
        <taxon>Bacillati</taxon>
        <taxon>Actinomycetota</taxon>
        <taxon>Nitriliruptoria</taxon>
        <taxon>Egicoccales</taxon>
        <taxon>Egicoccaceae</taxon>
        <taxon>Egicoccus</taxon>
    </lineage>
</organism>
<evidence type="ECO:0000256" key="3">
    <source>
        <dbReference type="ARBA" id="ARBA00022729"/>
    </source>
</evidence>
<dbReference type="InterPro" id="IPR050708">
    <property type="entry name" value="T6SS_VgrG/RHS"/>
</dbReference>
<keyword evidence="4" id="KW-0812">Transmembrane</keyword>
<keyword evidence="8" id="KW-1185">Reference proteome</keyword>
<dbReference type="NCBIfam" id="NF033679">
    <property type="entry name" value="DNRLRE_dom"/>
    <property type="match status" value="1"/>
</dbReference>
<evidence type="ECO:0000313" key="7">
    <source>
        <dbReference type="EMBL" id="GGI09834.1"/>
    </source>
</evidence>
<keyword evidence="4" id="KW-0472">Membrane</keyword>
<protein>
    <recommendedName>
        <fullName evidence="9">RHS repeat-associated core domain-containing protein</fullName>
    </recommendedName>
</protein>
<dbReference type="Gene3D" id="2.180.10.10">
    <property type="entry name" value="RHS repeat-associated core"/>
    <property type="match status" value="2"/>
</dbReference>
<dbReference type="InterPro" id="IPR045351">
    <property type="entry name" value="DUF6531"/>
</dbReference>
<name>A0A8J3ADF4_9ACTN</name>
<evidence type="ECO:0008006" key="9">
    <source>
        <dbReference type="Google" id="ProtNLM"/>
    </source>
</evidence>
<dbReference type="PANTHER" id="PTHR32305:SF15">
    <property type="entry name" value="PROTEIN RHSA-RELATED"/>
    <property type="match status" value="1"/>
</dbReference>
<reference evidence="7" key="1">
    <citation type="journal article" date="2014" name="Int. J. Syst. Evol. Microbiol.">
        <title>Complete genome sequence of Corynebacterium casei LMG S-19264T (=DSM 44701T), isolated from a smear-ripened cheese.</title>
        <authorList>
            <consortium name="US DOE Joint Genome Institute (JGI-PGF)"/>
            <person name="Walter F."/>
            <person name="Albersmeier A."/>
            <person name="Kalinowski J."/>
            <person name="Ruckert C."/>
        </authorList>
    </citation>
    <scope>NUCLEOTIDE SEQUENCE</scope>
    <source>
        <strain evidence="7">CGMCC 1.14988</strain>
    </source>
</reference>
<dbReference type="GO" id="GO:0005576">
    <property type="term" value="C:extracellular region"/>
    <property type="evidence" value="ECO:0007669"/>
    <property type="project" value="UniProtKB-SubCell"/>
</dbReference>
<dbReference type="EMBL" id="BMHA01000019">
    <property type="protein sequence ID" value="GGI09834.1"/>
    <property type="molecule type" value="Genomic_DNA"/>
</dbReference>
<keyword evidence="3" id="KW-0732">Signal</keyword>
<sequence length="2098" mass="224128">MCEHSLRYVAGVAASGVEGFQVLVVRVRGPLVVLLIWALVAAVAPVAAVAQPVDAEMEVSESVAAEPESPVASGAVVPVREDALAASLSAVGSGQRVLVESATSETSQTFANPDGTFTDEVHFGPQRVFDVEAGDAGAWREIDTRLQRSEGAVVPRVTAAEVSFSAGGVGPMVELGDGEGQGVTFDWSGLSLPSPELDGNVARYRQVQPGLDLELEALPAGYAKRLVLHERPAAPVTWRFEVSAERLEVVEPAEGGLELVDADDEAVIVVDGLYMWGAERNEQADEPARVAEVEHRLVRRGGRTVLEITPDFGFLSDPQVQLPITIDPTASLAIAQDTFVQSNLASTPQASATELRVGTYDGGTSRARTLIQFDPAPLAGKDVESASLQLYNFHSWSCTARQVNVRRLSAPFNSSTTWSNQPASPSTVYASASFARGHSSACAAGWASFDVTDRVRQWVNGETNNGLMLLAADETDNAGWKKFYSSEHATGSQRPKLTVTYNTYPNLVAGRASDDSQFSTGTVAYVPTLTPMLRGTFCDGDAGTSGRVVFEVFDATKSTRVATVNGNSGVSCHSSTGRVPAGVLSDGQSYYWRARGFDGKLYSREYSSWIHLVPDVTRPITPRISSTTHEVATESDVTSVAFDWTVSTDGNNGSGVAGYAVEFDQDRWTTPSGPLQTATSFAKANVEGGIWWLHVRARDRVGNWSTIRRFQVNISAGSLVAPETGDRTQRRMVLQAMGPVRLSTATFQWRRSDSDAWTTVPAARLALASSPSVPLTSSVQPLSEQMAGEAAGRYRTSRELVWDLAATVGSVDGPVQVRALFDDGSASKVAKVTLDQLGAGKDYGTVPLGPGQANLLTGNFSMTDADVSVTGTTTDLTVTRSYNSRADLTQIDPLFGAGWTSGVPVLDAGAGFRLLETPEHASASTPAPFVVVEDVEGAEFWFDTPEAHDGGHRYQAVEAGFEDLTLTHRGSQYVLSDLDGMQVTFRSHEAESFVPEVVKHTPDAAATSITYSRIGGMLRPTTLRAPGPAGAACGQPGPGCRALHLVYDPPNASTSRLQSVQLETWDAANTRAVRDVLVSYEYDAARRLVGVVDPRTGTTRSTQLATTFGYAGSTARLTTLTPPGVEPWTLVYAASSGPEAGRLQAVERAEPGSGVNRWTLVYDVPRTGSGAPHPMGDTELDRWGQAGRNLPTDVTAVFPPEQVPSSTSAASLTAAGYARAEVHYLDRNGRSVNVASPGGRISVTEHDVYGNVVRELTPANRAQALTEPDTQAAAGLLATVRLFDASGLRLERELGPQHQVQLSNGELQLARRHTRHHYPQIPTADGSDTETATLPTSSWVGALLTSGQVVDEQLTQTEYDWKLRLATRQTLDPDGLGLVTVTRYDDEGREIERRQPSEADGGGPGTLRTVRYTAPANPTYPQCGGRPDWHGQVCLITPAAQPAMASGLPGLATIHTAGYNRLLQPTQVAESVPRAGGGTTVRTTTTSYDTAGRVTRVAVTAGAGSTIGTAVAETTTVYDPATGAVSETRSDGRTLVRSYDRLGRLTSYTDSVGTHGQTRYDRFGRVASVGDGLGTRSFTYDDTTGYTTAVTDSQVGSFTASVSDYDGDGTLRRWTTPAGWRHQTTLDPAGNPVGQQITQTRNCGPGGCLSFDEHVTVDIHGRWVAHVRAGMARSYRYDGAGRLITATDAGAACQIREYAFDGAAGANANRSSKAVTRAGADGNCDLDTRTTTDYAYDQADRLLSGTVYDGLGRTTRVPAGLLEGHGQLDATYYANDLVHSLTQNGQRRTYTLDPAMRFASETRQDGTTDRWRYADDTDAPAWIDHPGLGWTRHVTGITGDLAATITSPDGATTTITEQLTDLFGSVIANVGNDPQAAIPGTTVLATSITDEYGAPLDTTTITGRYHWLGGKQRAAVLASGAILMGVRAYLPQLGRFLQIDPVIGGSASAYDYCYADPINCTDLDGKRARWSRLVGRWYRGIRRTGHVVRAARNTPFTAGAYLWGRAWGGTCTRQRGLMITCTGMRGGHARGGTQVGNVFLTRDRSVSPSLLRHESRHATQWAVMGFAFPLAYLAGGTNPCRNWAERQAGLKAGNYDWC</sequence>
<dbReference type="Pfam" id="PF24517">
    <property type="entry name" value="CBM96"/>
    <property type="match status" value="1"/>
</dbReference>
<reference evidence="7" key="2">
    <citation type="submission" date="2020-09" db="EMBL/GenBank/DDBJ databases">
        <authorList>
            <person name="Sun Q."/>
            <person name="Zhou Y."/>
        </authorList>
    </citation>
    <scope>NUCLEOTIDE SEQUENCE</scope>
    <source>
        <strain evidence="7">CGMCC 1.14988</strain>
    </source>
</reference>
<dbReference type="Gene3D" id="2.60.120.970">
    <property type="match status" value="1"/>
</dbReference>
<keyword evidence="4" id="KW-1133">Transmembrane helix</keyword>